<evidence type="ECO:0000256" key="7">
    <source>
        <dbReference type="ARBA" id="ARBA00022801"/>
    </source>
</evidence>
<dbReference type="EMBL" id="CATQJA010002709">
    <property type="protein sequence ID" value="CAJ0586875.1"/>
    <property type="molecule type" value="Genomic_DNA"/>
</dbReference>
<dbReference type="GO" id="GO:0006302">
    <property type="term" value="P:double-strand break repair"/>
    <property type="evidence" value="ECO:0007669"/>
    <property type="project" value="TreeGrafter"/>
</dbReference>
<reference evidence="13" key="1">
    <citation type="submission" date="2023-06" db="EMBL/GenBank/DDBJ databases">
        <authorList>
            <person name="Delattre M."/>
        </authorList>
    </citation>
    <scope>NUCLEOTIDE SEQUENCE</scope>
    <source>
        <strain evidence="13">AF72</strain>
    </source>
</reference>
<keyword evidence="7" id="KW-0378">Hydrolase</keyword>
<dbReference type="Proteomes" id="UP001177023">
    <property type="component" value="Unassembled WGS sequence"/>
</dbReference>
<comment type="subcellular location">
    <subcellularLocation>
        <location evidence="3">Nucleus</location>
        <location evidence="3">PML body</location>
    </subcellularLocation>
</comment>
<dbReference type="GO" id="GO:0016605">
    <property type="term" value="C:PML body"/>
    <property type="evidence" value="ECO:0007669"/>
    <property type="project" value="UniProtKB-SubCell"/>
</dbReference>
<keyword evidence="9" id="KW-0234">DNA repair</keyword>
<evidence type="ECO:0000259" key="12">
    <source>
        <dbReference type="Pfam" id="PF03372"/>
    </source>
</evidence>
<dbReference type="SUPFAM" id="SSF56219">
    <property type="entry name" value="DNase I-like"/>
    <property type="match status" value="1"/>
</dbReference>
<keyword evidence="8" id="KW-0460">Magnesium</keyword>
<evidence type="ECO:0000256" key="9">
    <source>
        <dbReference type="ARBA" id="ARBA00023204"/>
    </source>
</evidence>
<accession>A0AA36DFT6</accession>
<keyword evidence="5" id="KW-0479">Metal-binding</keyword>
<dbReference type="PANTHER" id="PTHR15822:SF4">
    <property type="entry name" value="TYROSYL-DNA PHOSPHODIESTERASE 2"/>
    <property type="match status" value="1"/>
</dbReference>
<dbReference type="PANTHER" id="PTHR15822">
    <property type="entry name" value="TRAF AND TNF RECEPTOR-ASSOCIATED PROTEIN"/>
    <property type="match status" value="1"/>
</dbReference>
<evidence type="ECO:0000313" key="13">
    <source>
        <dbReference type="EMBL" id="CAJ0586875.1"/>
    </source>
</evidence>
<organism evidence="13 14">
    <name type="scientific">Mesorhabditis spiculigera</name>
    <dbReference type="NCBI Taxonomy" id="96644"/>
    <lineage>
        <taxon>Eukaryota</taxon>
        <taxon>Metazoa</taxon>
        <taxon>Ecdysozoa</taxon>
        <taxon>Nematoda</taxon>
        <taxon>Chromadorea</taxon>
        <taxon>Rhabditida</taxon>
        <taxon>Rhabditina</taxon>
        <taxon>Rhabditomorpha</taxon>
        <taxon>Rhabditoidea</taxon>
        <taxon>Rhabditidae</taxon>
        <taxon>Mesorhabditinae</taxon>
        <taxon>Mesorhabditis</taxon>
    </lineage>
</organism>
<dbReference type="SUPFAM" id="SSF46934">
    <property type="entry name" value="UBA-like"/>
    <property type="match status" value="1"/>
</dbReference>
<dbReference type="Gene3D" id="1.10.8.10">
    <property type="entry name" value="DNA helicase RuvA subunit, C-terminal domain"/>
    <property type="match status" value="1"/>
</dbReference>
<dbReference type="GO" id="GO:0005737">
    <property type="term" value="C:cytoplasm"/>
    <property type="evidence" value="ECO:0007669"/>
    <property type="project" value="TreeGrafter"/>
</dbReference>
<evidence type="ECO:0000256" key="1">
    <source>
        <dbReference type="ARBA" id="ARBA00001936"/>
    </source>
</evidence>
<dbReference type="InterPro" id="IPR036691">
    <property type="entry name" value="Endo/exonu/phosph_ase_sf"/>
</dbReference>
<feature type="compositionally biased region" description="Acidic residues" evidence="11">
    <location>
        <begin position="16"/>
        <end position="29"/>
    </location>
</feature>
<evidence type="ECO:0000256" key="11">
    <source>
        <dbReference type="SAM" id="MobiDB-lite"/>
    </source>
</evidence>
<comment type="caution">
    <text evidence="13">The sequence shown here is derived from an EMBL/GenBank/DDBJ whole genome shotgun (WGS) entry which is preliminary data.</text>
</comment>
<dbReference type="Pfam" id="PF14555">
    <property type="entry name" value="UBA_4"/>
    <property type="match status" value="1"/>
</dbReference>
<evidence type="ECO:0000256" key="5">
    <source>
        <dbReference type="ARBA" id="ARBA00022723"/>
    </source>
</evidence>
<dbReference type="InterPro" id="IPR005135">
    <property type="entry name" value="Endo/exonuclease/phosphatase"/>
</dbReference>
<dbReference type="GO" id="GO:0004518">
    <property type="term" value="F:nuclease activity"/>
    <property type="evidence" value="ECO:0007669"/>
    <property type="project" value="UniProtKB-KW"/>
</dbReference>
<proteinExistence type="predicted"/>
<dbReference type="InterPro" id="IPR009060">
    <property type="entry name" value="UBA-like_sf"/>
</dbReference>
<keyword evidence="10" id="KW-0539">Nucleus</keyword>
<gene>
    <name evidence="13" type="ORF">MSPICULIGERA_LOCUS24857</name>
</gene>
<sequence length="327" mass="37462">MSDTEGSAPRRANLADENDERENLEEQNADADRAIRNFAMLTDSDEAYAHMILQDVNWSVEAALEVHFSRQKIEEPMQEVAEVEISLVTWNIDGLDLSSLRTRMKAVYCVLKRINPDFIFLQEVTEREIEILEKLGSMYNIYYSNRSSLYFTAILVSKMFDVVSHEVHMFDNSGMGRSLQTLEGRVGPHKIFLLNTHLESMGEHSDKRKEQLAFSLNKMATIIRNNPDASVFFGGDLNARDAEVPALPQGVGDVWLAAGAPKKEQYTWDTQLNDNKSSGRFAARCRFDRVFWYGPLRNVTFCLEGKQRIRTTMCFPSDHWALHCTFK</sequence>
<evidence type="ECO:0000256" key="3">
    <source>
        <dbReference type="ARBA" id="ARBA00004322"/>
    </source>
</evidence>
<evidence type="ECO:0000256" key="2">
    <source>
        <dbReference type="ARBA" id="ARBA00001946"/>
    </source>
</evidence>
<comment type="cofactor">
    <cofactor evidence="1">
        <name>Mn(2+)</name>
        <dbReference type="ChEBI" id="CHEBI:29035"/>
    </cofactor>
</comment>
<keyword evidence="14" id="KW-1185">Reference proteome</keyword>
<comment type="cofactor">
    <cofactor evidence="2">
        <name>Mg(2+)</name>
        <dbReference type="ChEBI" id="CHEBI:18420"/>
    </cofactor>
</comment>
<evidence type="ECO:0000313" key="14">
    <source>
        <dbReference type="Proteomes" id="UP001177023"/>
    </source>
</evidence>
<evidence type="ECO:0000256" key="6">
    <source>
        <dbReference type="ARBA" id="ARBA00022763"/>
    </source>
</evidence>
<feature type="region of interest" description="Disordered" evidence="11">
    <location>
        <begin position="1"/>
        <end position="29"/>
    </location>
</feature>
<evidence type="ECO:0000256" key="8">
    <source>
        <dbReference type="ARBA" id="ARBA00022842"/>
    </source>
</evidence>
<dbReference type="GO" id="GO:0070260">
    <property type="term" value="F:5'-tyrosyl-DNA phosphodiesterase activity"/>
    <property type="evidence" value="ECO:0007669"/>
    <property type="project" value="TreeGrafter"/>
</dbReference>
<keyword evidence="6" id="KW-0227">DNA damage</keyword>
<name>A0AA36DFT6_9BILA</name>
<keyword evidence="4" id="KW-0540">Nuclease</keyword>
<dbReference type="InterPro" id="IPR051547">
    <property type="entry name" value="TDP2-like"/>
</dbReference>
<feature type="non-terminal residue" evidence="13">
    <location>
        <position position="327"/>
    </location>
</feature>
<evidence type="ECO:0000256" key="10">
    <source>
        <dbReference type="ARBA" id="ARBA00023242"/>
    </source>
</evidence>
<dbReference type="AlphaFoldDB" id="A0AA36DFT6"/>
<dbReference type="Pfam" id="PF03372">
    <property type="entry name" value="Exo_endo_phos"/>
    <property type="match status" value="1"/>
</dbReference>
<dbReference type="Gene3D" id="3.60.10.10">
    <property type="entry name" value="Endonuclease/exonuclease/phosphatase"/>
    <property type="match status" value="1"/>
</dbReference>
<protein>
    <recommendedName>
        <fullName evidence="12">Endonuclease/exonuclease/phosphatase domain-containing protein</fullName>
    </recommendedName>
</protein>
<dbReference type="GO" id="GO:0003697">
    <property type="term" value="F:single-stranded DNA binding"/>
    <property type="evidence" value="ECO:0007669"/>
    <property type="project" value="TreeGrafter"/>
</dbReference>
<dbReference type="GO" id="GO:0046872">
    <property type="term" value="F:metal ion binding"/>
    <property type="evidence" value="ECO:0007669"/>
    <property type="project" value="UniProtKB-KW"/>
</dbReference>
<dbReference type="CDD" id="cd09080">
    <property type="entry name" value="TDP2"/>
    <property type="match status" value="1"/>
</dbReference>
<evidence type="ECO:0000256" key="4">
    <source>
        <dbReference type="ARBA" id="ARBA00022722"/>
    </source>
</evidence>
<feature type="domain" description="Endonuclease/exonuclease/phosphatase" evidence="12">
    <location>
        <begin position="88"/>
        <end position="319"/>
    </location>
</feature>